<dbReference type="AlphaFoldDB" id="E8V241"/>
<protein>
    <submittedName>
        <fullName evidence="3">Uncharacterized protein</fullName>
    </submittedName>
</protein>
<feature type="region of interest" description="Disordered" evidence="1">
    <location>
        <begin position="46"/>
        <end position="67"/>
    </location>
</feature>
<evidence type="ECO:0000256" key="1">
    <source>
        <dbReference type="SAM" id="MobiDB-lite"/>
    </source>
</evidence>
<organism evidence="3 4">
    <name type="scientific">Terriglobus saanensis (strain ATCC BAA-1853 / DSM 23119 / SP1PR4)</name>
    <dbReference type="NCBI Taxonomy" id="401053"/>
    <lineage>
        <taxon>Bacteria</taxon>
        <taxon>Pseudomonadati</taxon>
        <taxon>Acidobacteriota</taxon>
        <taxon>Terriglobia</taxon>
        <taxon>Terriglobales</taxon>
        <taxon>Acidobacteriaceae</taxon>
        <taxon>Terriglobus</taxon>
    </lineage>
</organism>
<feature type="compositionally biased region" description="Polar residues" evidence="1">
    <location>
        <begin position="57"/>
        <end position="67"/>
    </location>
</feature>
<evidence type="ECO:0000313" key="3">
    <source>
        <dbReference type="EMBL" id="ADV84598.1"/>
    </source>
</evidence>
<dbReference type="EMBL" id="CP002467">
    <property type="protein sequence ID" value="ADV84598.1"/>
    <property type="molecule type" value="Genomic_DNA"/>
</dbReference>
<keyword evidence="4" id="KW-1185">Reference proteome</keyword>
<feature type="signal peptide" evidence="2">
    <location>
        <begin position="1"/>
        <end position="23"/>
    </location>
</feature>
<dbReference type="Proteomes" id="UP000006844">
    <property type="component" value="Chromosome"/>
</dbReference>
<evidence type="ECO:0000313" key="4">
    <source>
        <dbReference type="Proteomes" id="UP000006844"/>
    </source>
</evidence>
<evidence type="ECO:0000256" key="2">
    <source>
        <dbReference type="SAM" id="SignalP"/>
    </source>
</evidence>
<keyword evidence="2" id="KW-0732">Signal</keyword>
<dbReference type="STRING" id="401053.AciPR4_3849"/>
<dbReference type="KEGG" id="tsa:AciPR4_3849"/>
<dbReference type="eggNOG" id="ENOG5032UZB">
    <property type="taxonomic scope" value="Bacteria"/>
</dbReference>
<name>E8V241_TERSS</name>
<proteinExistence type="predicted"/>
<sequence>MRMSLKTYFTFGAALIVAGSAFGQQLALRSANDALLPEAPSSSVSAAEGTGVDLSSPLGTPQSSATYNQPAKVSKYTTIVDPGQSVERLSGMQKLAYSFREQASINSLIGATFSAGLSHGLDSSPHYGHNKEAFAQRFGAAYARQTTQAVMTDGVFSPLFHDDPRYYVLGNQHKFFARVFYAATRVVVVRSDEGNNRFNAPLIAGYAVAAGVNNAYYPPFDRGAKETGINFLTSLGGAVLSFEVSEFYHDALRAVHLKH</sequence>
<reference evidence="3 4" key="1">
    <citation type="journal article" date="2012" name="Stand. Genomic Sci.">
        <title>Complete genome sequence of Terriglobus saanensis type strain SP1PR4(T), an Acidobacteria from tundra soil.</title>
        <authorList>
            <person name="Rawat S.R."/>
            <person name="Mannisto M.K."/>
            <person name="Starovoytov V."/>
            <person name="Goodwin L."/>
            <person name="Nolan M."/>
            <person name="Hauser L."/>
            <person name="Land M."/>
            <person name="Davenport K.W."/>
            <person name="Woyke T."/>
            <person name="Haggblom M.M."/>
        </authorList>
    </citation>
    <scope>NUCLEOTIDE SEQUENCE</scope>
    <source>
        <strain evidence="4">ATCC BAA-1853 / DSM 23119 / SP1PR4</strain>
    </source>
</reference>
<gene>
    <name evidence="3" type="ordered locus">AciPR4_3849</name>
</gene>
<accession>E8V241</accession>
<feature type="chain" id="PRO_5003228915" evidence="2">
    <location>
        <begin position="24"/>
        <end position="259"/>
    </location>
</feature>
<dbReference type="HOGENOM" id="CLU_1073367_0_0_0"/>